<feature type="transmembrane region" description="Helical" evidence="1">
    <location>
        <begin position="93"/>
        <end position="111"/>
    </location>
</feature>
<dbReference type="Proteomes" id="UP000000391">
    <property type="component" value="Chromosome"/>
</dbReference>
<dbReference type="AlphaFoldDB" id="D7E8F3"/>
<keyword evidence="1" id="KW-0812">Transmembrane</keyword>
<keyword evidence="2" id="KW-0378">Hydrolase</keyword>
<keyword evidence="3" id="KW-1185">Reference proteome</keyword>
<evidence type="ECO:0000313" key="2">
    <source>
        <dbReference type="EMBL" id="ADI73495.1"/>
    </source>
</evidence>
<name>D7E8F3_METEZ</name>
<dbReference type="EMBL" id="CP002069">
    <property type="protein sequence ID" value="ADI73495.1"/>
    <property type="molecule type" value="Genomic_DNA"/>
</dbReference>
<dbReference type="OrthoDB" id="137453at2157"/>
<dbReference type="HOGENOM" id="CLU_159734_0_0_2"/>
<feature type="transmembrane region" description="Helical" evidence="1">
    <location>
        <begin position="63"/>
        <end position="81"/>
    </location>
</feature>
<dbReference type="KEGG" id="mev:Metev_0586"/>
<dbReference type="GeneID" id="9346208"/>
<sequence>MPRYKTHITAGAISGLIVLLILGKIHSITISPLLSIIAILFSVMGSTLPDKIEPAKNSKHRKFFHSKIILIATSYLLYEIFNTGTTAYFNENILSLYTGFILAGYLSHLILDATTPSGLPLF</sequence>
<dbReference type="RefSeq" id="WP_013194063.1">
    <property type="nucleotide sequence ID" value="NC_014253.1"/>
</dbReference>
<feature type="transmembrane region" description="Helical" evidence="1">
    <location>
        <begin position="12"/>
        <end position="43"/>
    </location>
</feature>
<dbReference type="InterPro" id="IPR007404">
    <property type="entry name" value="YdjM-like"/>
</dbReference>
<dbReference type="GO" id="GO:0016787">
    <property type="term" value="F:hydrolase activity"/>
    <property type="evidence" value="ECO:0007669"/>
    <property type="project" value="UniProtKB-KW"/>
</dbReference>
<evidence type="ECO:0000313" key="3">
    <source>
        <dbReference type="Proteomes" id="UP000000391"/>
    </source>
</evidence>
<organism evidence="2 3">
    <name type="scientific">Methanohalobium evestigatum (strain ATCC BAA-1072 / DSM 3721 / NBRC 107634 / OCM 161 / Z-7303)</name>
    <dbReference type="NCBI Taxonomy" id="644295"/>
    <lineage>
        <taxon>Archaea</taxon>
        <taxon>Methanobacteriati</taxon>
        <taxon>Methanobacteriota</taxon>
        <taxon>Stenosarchaea group</taxon>
        <taxon>Methanomicrobia</taxon>
        <taxon>Methanosarcinales</taxon>
        <taxon>Methanosarcinaceae</taxon>
        <taxon>Methanohalobium</taxon>
    </lineage>
</organism>
<protein>
    <submittedName>
        <fullName evidence="2">Membrane-bound metal-dependent hydrolase</fullName>
    </submittedName>
</protein>
<proteinExistence type="predicted"/>
<evidence type="ECO:0000256" key="1">
    <source>
        <dbReference type="SAM" id="Phobius"/>
    </source>
</evidence>
<keyword evidence="1" id="KW-1133">Transmembrane helix</keyword>
<keyword evidence="1" id="KW-0472">Membrane</keyword>
<reference evidence="2 3" key="1">
    <citation type="submission" date="2010-06" db="EMBL/GenBank/DDBJ databases">
        <title>Complete sequence chromosome of Methanohalobium evestigatum Z-7303.</title>
        <authorList>
            <consortium name="US DOE Joint Genome Institute"/>
            <person name="Lucas S."/>
            <person name="Copeland A."/>
            <person name="Lapidus A."/>
            <person name="Cheng J.-F."/>
            <person name="Bruce D."/>
            <person name="Goodwin L."/>
            <person name="Pitluck S."/>
            <person name="Saunders E."/>
            <person name="Detter J.C."/>
            <person name="Han C."/>
            <person name="Tapia R."/>
            <person name="Land M."/>
            <person name="Hauser L."/>
            <person name="Kyrpides N."/>
            <person name="Mikhailova N."/>
            <person name="Sieprawska-Lupa M."/>
            <person name="Whitman W.B."/>
            <person name="Anderson I."/>
            <person name="Woyke T."/>
        </authorList>
    </citation>
    <scope>NUCLEOTIDE SEQUENCE [LARGE SCALE GENOMIC DNA]</scope>
    <source>
        <strain evidence="3">ATCC BAA-1072 / DSM 3721 / NBRC 107634 / OCM 161 / Z-7303</strain>
    </source>
</reference>
<gene>
    <name evidence="2" type="ordered locus">Metev_0586</name>
</gene>
<dbReference type="Pfam" id="PF04307">
    <property type="entry name" value="YdjM"/>
    <property type="match status" value="1"/>
</dbReference>
<accession>D7E8F3</accession>